<evidence type="ECO:0000256" key="2">
    <source>
        <dbReference type="ARBA" id="ARBA00004496"/>
    </source>
</evidence>
<evidence type="ECO:0000256" key="5">
    <source>
        <dbReference type="ARBA" id="ARBA00022517"/>
    </source>
</evidence>
<dbReference type="GO" id="GO:0005737">
    <property type="term" value="C:cytoplasm"/>
    <property type="evidence" value="ECO:0007669"/>
    <property type="project" value="UniProtKB-SubCell"/>
</dbReference>
<evidence type="ECO:0000256" key="6">
    <source>
        <dbReference type="ARBA" id="ARBA00023242"/>
    </source>
</evidence>
<keyword evidence="9" id="KW-1185">Reference proteome</keyword>
<proteinExistence type="predicted"/>
<evidence type="ECO:0000313" key="9">
    <source>
        <dbReference type="Proteomes" id="UP001276659"/>
    </source>
</evidence>
<evidence type="ECO:0000256" key="4">
    <source>
        <dbReference type="ARBA" id="ARBA00022490"/>
    </source>
</evidence>
<sequence length="174" mass="18875">MVKTAKLKKSTKPPSAHSRASRRASSPSFNLDKSLTSLKPPSRSKSDVLAPHANGGVTKSTKKGGKTLKRKQKLRLEQGREKAEAVMEKMEKKVERAGGRREGMKGRNADWDELNDKITGKKGKRKMPINTEAQADDGWEDEEMGATSALPVEKNVMGGSNGVDTGGVTEDEIS</sequence>
<dbReference type="AlphaFoldDB" id="A0AAD9YY78"/>
<feature type="compositionally biased region" description="Low complexity" evidence="7">
    <location>
        <begin position="13"/>
        <end position="28"/>
    </location>
</feature>
<dbReference type="GO" id="GO:0005730">
    <property type="term" value="C:nucleolus"/>
    <property type="evidence" value="ECO:0007669"/>
    <property type="project" value="TreeGrafter"/>
</dbReference>
<reference evidence="8" key="1">
    <citation type="submission" date="2022-11" db="EMBL/GenBank/DDBJ databases">
        <title>Chromosomal genome sequence assembly and mating type (MAT) locus characterization of the leprose asexual lichenized fungus Lepraria neglecta (Nyl.) Erichsen.</title>
        <authorList>
            <person name="Allen J.L."/>
            <person name="Pfeffer B."/>
        </authorList>
    </citation>
    <scope>NUCLEOTIDE SEQUENCE</scope>
    <source>
        <strain evidence="8">Allen 5258</strain>
    </source>
</reference>
<evidence type="ECO:0000256" key="1">
    <source>
        <dbReference type="ARBA" id="ARBA00004123"/>
    </source>
</evidence>
<feature type="compositionally biased region" description="Acidic residues" evidence="7">
    <location>
        <begin position="134"/>
        <end position="144"/>
    </location>
</feature>
<dbReference type="PANTHER" id="PTHR28280">
    <property type="entry name" value="SHUTTLING PRE-60S FACTOR ECM1"/>
    <property type="match status" value="1"/>
</dbReference>
<keyword evidence="6" id="KW-0539">Nucleus</keyword>
<feature type="compositionally biased region" description="Basic residues" evidence="7">
    <location>
        <begin position="1"/>
        <end position="11"/>
    </location>
</feature>
<dbReference type="Proteomes" id="UP001276659">
    <property type="component" value="Unassembled WGS sequence"/>
</dbReference>
<evidence type="ECO:0000256" key="3">
    <source>
        <dbReference type="ARBA" id="ARBA00022448"/>
    </source>
</evidence>
<name>A0AAD9YY78_9LECA</name>
<keyword evidence="3" id="KW-0813">Transport</keyword>
<evidence type="ECO:0000313" key="8">
    <source>
        <dbReference type="EMBL" id="KAK3166877.1"/>
    </source>
</evidence>
<evidence type="ECO:0008006" key="10">
    <source>
        <dbReference type="Google" id="ProtNLM"/>
    </source>
</evidence>
<dbReference type="InterPro" id="IPR053278">
    <property type="entry name" value="Pre-60S_factor_ECM1"/>
</dbReference>
<keyword evidence="5" id="KW-0690">Ribosome biogenesis</keyword>
<dbReference type="GO" id="GO:0030687">
    <property type="term" value="C:preribosome, large subunit precursor"/>
    <property type="evidence" value="ECO:0007669"/>
    <property type="project" value="TreeGrafter"/>
</dbReference>
<dbReference type="EMBL" id="JASNWA010000011">
    <property type="protein sequence ID" value="KAK3166877.1"/>
    <property type="molecule type" value="Genomic_DNA"/>
</dbReference>
<dbReference type="PANTHER" id="PTHR28280:SF1">
    <property type="entry name" value="SHUTTLING PRE-60S FACTOR ECM1"/>
    <property type="match status" value="1"/>
</dbReference>
<comment type="subcellular location">
    <subcellularLocation>
        <location evidence="2">Cytoplasm</location>
    </subcellularLocation>
    <subcellularLocation>
        <location evidence="1">Nucleus</location>
    </subcellularLocation>
</comment>
<feature type="region of interest" description="Disordered" evidence="7">
    <location>
        <begin position="1"/>
        <end position="174"/>
    </location>
</feature>
<gene>
    <name evidence="8" type="ORF">OEA41_010002</name>
</gene>
<dbReference type="GO" id="GO:0000055">
    <property type="term" value="P:ribosomal large subunit export from nucleus"/>
    <property type="evidence" value="ECO:0007669"/>
    <property type="project" value="TreeGrafter"/>
</dbReference>
<organism evidence="8 9">
    <name type="scientific">Lepraria neglecta</name>
    <dbReference type="NCBI Taxonomy" id="209136"/>
    <lineage>
        <taxon>Eukaryota</taxon>
        <taxon>Fungi</taxon>
        <taxon>Dikarya</taxon>
        <taxon>Ascomycota</taxon>
        <taxon>Pezizomycotina</taxon>
        <taxon>Lecanoromycetes</taxon>
        <taxon>OSLEUM clade</taxon>
        <taxon>Lecanoromycetidae</taxon>
        <taxon>Lecanorales</taxon>
        <taxon>Lecanorineae</taxon>
        <taxon>Stereocaulaceae</taxon>
        <taxon>Lepraria</taxon>
    </lineage>
</organism>
<protein>
    <recommendedName>
        <fullName evidence="10">Alb1-domain-containing protein</fullName>
    </recommendedName>
</protein>
<evidence type="ECO:0000256" key="7">
    <source>
        <dbReference type="SAM" id="MobiDB-lite"/>
    </source>
</evidence>
<keyword evidence="4" id="KW-0963">Cytoplasm</keyword>
<feature type="compositionally biased region" description="Basic and acidic residues" evidence="7">
    <location>
        <begin position="74"/>
        <end position="119"/>
    </location>
</feature>
<accession>A0AAD9YY78</accession>
<dbReference type="InterPro" id="IPR022784">
    <property type="entry name" value="Ribosome_bgen_Alb1"/>
</dbReference>
<feature type="compositionally biased region" description="Polar residues" evidence="7">
    <location>
        <begin position="29"/>
        <end position="39"/>
    </location>
</feature>
<dbReference type="Pfam" id="PF09135">
    <property type="entry name" value="Alb1"/>
    <property type="match status" value="1"/>
</dbReference>
<feature type="compositionally biased region" description="Basic residues" evidence="7">
    <location>
        <begin position="60"/>
        <end position="73"/>
    </location>
</feature>
<comment type="caution">
    <text evidence="8">The sequence shown here is derived from an EMBL/GenBank/DDBJ whole genome shotgun (WGS) entry which is preliminary data.</text>
</comment>